<keyword evidence="1 3" id="KW-0808">Transferase</keyword>
<dbReference type="AlphaFoldDB" id="A0A645EV87"/>
<dbReference type="PANTHER" id="PTHR45753">
    <property type="entry name" value="ORNITHINE CARBAMOYLTRANSFERASE, MITOCHONDRIAL"/>
    <property type="match status" value="1"/>
</dbReference>
<name>A0A645EV87_9ZZZZ</name>
<dbReference type="SUPFAM" id="SSF53671">
    <property type="entry name" value="Aspartate/ornithine carbamoyltransferase"/>
    <property type="match status" value="1"/>
</dbReference>
<protein>
    <submittedName>
        <fullName evidence="3">Aspartate carbamoyltransferase catalytic subunit</fullName>
        <ecNumber evidence="3">2.1.3.2</ecNumber>
    </submittedName>
</protein>
<sequence length="119" mass="13732">MPAFVKEELFARGVPFAETNDLEGSIAQLDVLYMSRVQRERFISEEEYLRLKDFFILTAEKMALAKKDMIVMHPLPRINEIATEVDGDPRAAYFEQVKFGMFVRMALIMKLLGAEEPRA</sequence>
<organism evidence="3">
    <name type="scientific">bioreactor metagenome</name>
    <dbReference type="NCBI Taxonomy" id="1076179"/>
    <lineage>
        <taxon>unclassified sequences</taxon>
        <taxon>metagenomes</taxon>
        <taxon>ecological metagenomes</taxon>
    </lineage>
</organism>
<reference evidence="3" key="1">
    <citation type="submission" date="2019-08" db="EMBL/GenBank/DDBJ databases">
        <authorList>
            <person name="Kucharzyk K."/>
            <person name="Murdoch R.W."/>
            <person name="Higgins S."/>
            <person name="Loffler F."/>
        </authorList>
    </citation>
    <scope>NUCLEOTIDE SEQUENCE</scope>
</reference>
<dbReference type="PANTHER" id="PTHR45753:SF6">
    <property type="entry name" value="ASPARTATE CARBAMOYLTRANSFERASE"/>
    <property type="match status" value="1"/>
</dbReference>
<comment type="caution">
    <text evidence="3">The sequence shown here is derived from an EMBL/GenBank/DDBJ whole genome shotgun (WGS) entry which is preliminary data.</text>
</comment>
<dbReference type="Gene3D" id="3.40.50.1370">
    <property type="entry name" value="Aspartate/ornithine carbamoyltransferase"/>
    <property type="match status" value="1"/>
</dbReference>
<dbReference type="EMBL" id="VSSQ01051822">
    <property type="protein sequence ID" value="MPN05935.1"/>
    <property type="molecule type" value="Genomic_DNA"/>
</dbReference>
<dbReference type="InterPro" id="IPR006131">
    <property type="entry name" value="Asp_carbamoyltransf_Asp/Orn-bd"/>
</dbReference>
<dbReference type="GO" id="GO:0004070">
    <property type="term" value="F:aspartate carbamoyltransferase activity"/>
    <property type="evidence" value="ECO:0007669"/>
    <property type="project" value="UniProtKB-EC"/>
</dbReference>
<dbReference type="InterPro" id="IPR036901">
    <property type="entry name" value="Asp/Orn_carbamoylTrfase_sf"/>
</dbReference>
<dbReference type="Pfam" id="PF00185">
    <property type="entry name" value="OTCace"/>
    <property type="match status" value="1"/>
</dbReference>
<accession>A0A645EV87</accession>
<dbReference type="GO" id="GO:0016597">
    <property type="term" value="F:amino acid binding"/>
    <property type="evidence" value="ECO:0007669"/>
    <property type="project" value="InterPro"/>
</dbReference>
<dbReference type="UniPathway" id="UPA00070">
    <property type="reaction ID" value="UER00116"/>
</dbReference>
<dbReference type="PRINTS" id="PR00101">
    <property type="entry name" value="ATCASE"/>
</dbReference>
<dbReference type="EC" id="2.1.3.2" evidence="3"/>
<dbReference type="GO" id="GO:0006520">
    <property type="term" value="P:amino acid metabolic process"/>
    <property type="evidence" value="ECO:0007669"/>
    <property type="project" value="InterPro"/>
</dbReference>
<dbReference type="PRINTS" id="PR00100">
    <property type="entry name" value="AOTCASE"/>
</dbReference>
<evidence type="ECO:0000313" key="3">
    <source>
        <dbReference type="EMBL" id="MPN05935.1"/>
    </source>
</evidence>
<dbReference type="GO" id="GO:0044205">
    <property type="term" value="P:'de novo' UMP biosynthetic process"/>
    <property type="evidence" value="ECO:0007669"/>
    <property type="project" value="UniProtKB-UniPathway"/>
</dbReference>
<evidence type="ECO:0000259" key="2">
    <source>
        <dbReference type="Pfam" id="PF00185"/>
    </source>
</evidence>
<dbReference type="InterPro" id="IPR006130">
    <property type="entry name" value="Asp/Orn_carbamoylTrfase"/>
</dbReference>
<evidence type="ECO:0000256" key="1">
    <source>
        <dbReference type="ARBA" id="ARBA00022679"/>
    </source>
</evidence>
<proteinExistence type="predicted"/>
<feature type="domain" description="Aspartate/ornithine carbamoyltransferase Asp/Orn-binding" evidence="2">
    <location>
        <begin position="6"/>
        <end position="109"/>
    </location>
</feature>
<gene>
    <name evidence="3" type="primary">pyrB_38</name>
    <name evidence="3" type="ORF">SDC9_153189</name>
</gene>